<dbReference type="InterPro" id="IPR036318">
    <property type="entry name" value="FAD-bd_PCMH-like_sf"/>
</dbReference>
<keyword evidence="8 20" id="KW-0963">Cytoplasm</keyword>
<keyword evidence="15 20" id="KW-0560">Oxidoreductase</keyword>
<dbReference type="InterPro" id="IPR016167">
    <property type="entry name" value="FAD-bd_PCMH_sub1"/>
</dbReference>
<organism evidence="22 23">
    <name type="scientific">Photobacterium jeanii</name>
    <dbReference type="NCBI Taxonomy" id="858640"/>
    <lineage>
        <taxon>Bacteria</taxon>
        <taxon>Pseudomonadati</taxon>
        <taxon>Pseudomonadota</taxon>
        <taxon>Gammaproteobacteria</taxon>
        <taxon>Vibrionales</taxon>
        <taxon>Vibrionaceae</taxon>
        <taxon>Photobacterium</taxon>
    </lineage>
</organism>
<evidence type="ECO:0000256" key="14">
    <source>
        <dbReference type="ARBA" id="ARBA00022984"/>
    </source>
</evidence>
<evidence type="ECO:0000256" key="5">
    <source>
        <dbReference type="ARBA" id="ARBA00010485"/>
    </source>
</evidence>
<comment type="caution">
    <text evidence="22">The sequence shown here is derived from an EMBL/GenBank/DDBJ whole genome shotgun (WGS) entry which is preliminary data.</text>
</comment>
<dbReference type="Gene3D" id="3.90.78.10">
    <property type="entry name" value="UDP-N-acetylenolpyruvoylglucosamine reductase, C-terminal domain"/>
    <property type="match status" value="1"/>
</dbReference>
<keyword evidence="12 20" id="KW-0521">NADP</keyword>
<evidence type="ECO:0000256" key="12">
    <source>
        <dbReference type="ARBA" id="ARBA00022857"/>
    </source>
</evidence>
<comment type="function">
    <text evidence="2 20">Cell wall formation.</text>
</comment>
<gene>
    <name evidence="20" type="primary">murB</name>
    <name evidence="22" type="ORF">A3K86_10880</name>
</gene>
<dbReference type="NCBIfam" id="NF010478">
    <property type="entry name" value="PRK13903.1"/>
    <property type="match status" value="1"/>
</dbReference>
<evidence type="ECO:0000256" key="1">
    <source>
        <dbReference type="ARBA" id="ARBA00001974"/>
    </source>
</evidence>
<dbReference type="Gene3D" id="3.30.43.10">
    <property type="entry name" value="Uridine Diphospho-n-acetylenolpyruvylglucosamine Reductase, domain 2"/>
    <property type="match status" value="1"/>
</dbReference>
<dbReference type="InterPro" id="IPR016166">
    <property type="entry name" value="FAD-bd_PCMH"/>
</dbReference>
<accession>A0A178KGH8</accession>
<dbReference type="NCBIfam" id="NF000755">
    <property type="entry name" value="PRK00046.1"/>
    <property type="match status" value="1"/>
</dbReference>
<keyword evidence="10 20" id="KW-0285">Flavoprotein</keyword>
<evidence type="ECO:0000259" key="21">
    <source>
        <dbReference type="PROSITE" id="PS51387"/>
    </source>
</evidence>
<keyword evidence="9 20" id="KW-0132">Cell division</keyword>
<proteinExistence type="inferred from homology"/>
<dbReference type="OrthoDB" id="9804753at2"/>
<keyword evidence="11 20" id="KW-0274">FAD</keyword>
<evidence type="ECO:0000256" key="16">
    <source>
        <dbReference type="ARBA" id="ARBA00023306"/>
    </source>
</evidence>
<comment type="cofactor">
    <cofactor evidence="1 20">
        <name>FAD</name>
        <dbReference type="ChEBI" id="CHEBI:57692"/>
    </cofactor>
</comment>
<keyword evidence="14 20" id="KW-0573">Peptidoglycan synthesis</keyword>
<evidence type="ECO:0000256" key="4">
    <source>
        <dbReference type="ARBA" id="ARBA00004752"/>
    </source>
</evidence>
<evidence type="ECO:0000313" key="22">
    <source>
        <dbReference type="EMBL" id="OAN16357.1"/>
    </source>
</evidence>
<dbReference type="AlphaFoldDB" id="A0A178KGH8"/>
<feature type="active site" description="Proton donor" evidence="20">
    <location>
        <position position="233"/>
    </location>
</feature>
<evidence type="ECO:0000256" key="17">
    <source>
        <dbReference type="ARBA" id="ARBA00023316"/>
    </source>
</evidence>
<dbReference type="Pfam" id="PF02873">
    <property type="entry name" value="MurB_C"/>
    <property type="match status" value="1"/>
</dbReference>
<dbReference type="NCBIfam" id="TIGR00179">
    <property type="entry name" value="murB"/>
    <property type="match status" value="1"/>
</dbReference>
<dbReference type="PANTHER" id="PTHR21071:SF4">
    <property type="entry name" value="UDP-N-ACETYLENOLPYRUVOYLGLUCOSAMINE REDUCTASE"/>
    <property type="match status" value="1"/>
</dbReference>
<evidence type="ECO:0000256" key="9">
    <source>
        <dbReference type="ARBA" id="ARBA00022618"/>
    </source>
</evidence>
<evidence type="ECO:0000256" key="10">
    <source>
        <dbReference type="ARBA" id="ARBA00022630"/>
    </source>
</evidence>
<dbReference type="SUPFAM" id="SSF56194">
    <property type="entry name" value="Uridine diphospho-N-Acetylenolpyruvylglucosamine reductase, MurB, C-terminal domain"/>
    <property type="match status" value="1"/>
</dbReference>
<feature type="active site" evidence="20">
    <location>
        <position position="329"/>
    </location>
</feature>
<dbReference type="InterPro" id="IPR006094">
    <property type="entry name" value="Oxid_FAD_bind_N"/>
</dbReference>
<comment type="pathway">
    <text evidence="4 20">Cell wall biogenesis; peptidoglycan biosynthesis.</text>
</comment>
<dbReference type="GO" id="GO:0008762">
    <property type="term" value="F:UDP-N-acetylmuramate dehydrogenase activity"/>
    <property type="evidence" value="ECO:0007669"/>
    <property type="project" value="UniProtKB-UniRule"/>
</dbReference>
<evidence type="ECO:0000256" key="15">
    <source>
        <dbReference type="ARBA" id="ARBA00023002"/>
    </source>
</evidence>
<evidence type="ECO:0000256" key="6">
    <source>
        <dbReference type="ARBA" id="ARBA00012518"/>
    </source>
</evidence>
<dbReference type="GO" id="GO:0009252">
    <property type="term" value="P:peptidoglycan biosynthetic process"/>
    <property type="evidence" value="ECO:0007669"/>
    <property type="project" value="UniProtKB-UniRule"/>
</dbReference>
<dbReference type="SUPFAM" id="SSF56176">
    <property type="entry name" value="FAD-binding/transporter-associated domain-like"/>
    <property type="match status" value="1"/>
</dbReference>
<evidence type="ECO:0000256" key="20">
    <source>
        <dbReference type="HAMAP-Rule" id="MF_00037"/>
    </source>
</evidence>
<dbReference type="PANTHER" id="PTHR21071">
    <property type="entry name" value="UDP-N-ACETYLENOLPYRUVOYLGLUCOSAMINE REDUCTASE"/>
    <property type="match status" value="1"/>
</dbReference>
<dbReference type="InterPro" id="IPR036635">
    <property type="entry name" value="MurB_C_sf"/>
</dbReference>
<evidence type="ECO:0000313" key="23">
    <source>
        <dbReference type="Proteomes" id="UP000078503"/>
    </source>
</evidence>
<keyword evidence="16 20" id="KW-0131">Cell cycle</keyword>
<dbReference type="GO" id="GO:0051301">
    <property type="term" value="P:cell division"/>
    <property type="evidence" value="ECO:0007669"/>
    <property type="project" value="UniProtKB-KW"/>
</dbReference>
<dbReference type="GO" id="GO:0005829">
    <property type="term" value="C:cytosol"/>
    <property type="evidence" value="ECO:0007669"/>
    <property type="project" value="TreeGrafter"/>
</dbReference>
<dbReference type="EMBL" id="LVHF01000023">
    <property type="protein sequence ID" value="OAN16357.1"/>
    <property type="molecule type" value="Genomic_DNA"/>
</dbReference>
<evidence type="ECO:0000256" key="3">
    <source>
        <dbReference type="ARBA" id="ARBA00004496"/>
    </source>
</evidence>
<comment type="catalytic activity">
    <reaction evidence="19 20">
        <text>UDP-N-acetyl-alpha-D-muramate + NADP(+) = UDP-N-acetyl-3-O-(1-carboxyvinyl)-alpha-D-glucosamine + NADPH + H(+)</text>
        <dbReference type="Rhea" id="RHEA:12248"/>
        <dbReference type="ChEBI" id="CHEBI:15378"/>
        <dbReference type="ChEBI" id="CHEBI:57783"/>
        <dbReference type="ChEBI" id="CHEBI:58349"/>
        <dbReference type="ChEBI" id="CHEBI:68483"/>
        <dbReference type="ChEBI" id="CHEBI:70757"/>
        <dbReference type="EC" id="1.3.1.98"/>
    </reaction>
</comment>
<dbReference type="PROSITE" id="PS51387">
    <property type="entry name" value="FAD_PCMH"/>
    <property type="match status" value="1"/>
</dbReference>
<dbReference type="UniPathway" id="UPA00219"/>
<comment type="subcellular location">
    <subcellularLocation>
        <location evidence="3 20">Cytoplasm</location>
    </subcellularLocation>
</comment>
<dbReference type="EC" id="1.3.1.98" evidence="6 20"/>
<dbReference type="InterPro" id="IPR016169">
    <property type="entry name" value="FAD-bd_PCMH_sub2"/>
</dbReference>
<keyword evidence="23" id="KW-1185">Reference proteome</keyword>
<evidence type="ECO:0000256" key="19">
    <source>
        <dbReference type="ARBA" id="ARBA00048914"/>
    </source>
</evidence>
<comment type="similarity">
    <text evidence="5 20">Belongs to the MurB family.</text>
</comment>
<feature type="active site" evidence="20">
    <location>
        <position position="163"/>
    </location>
</feature>
<evidence type="ECO:0000256" key="2">
    <source>
        <dbReference type="ARBA" id="ARBA00003921"/>
    </source>
</evidence>
<evidence type="ECO:0000256" key="11">
    <source>
        <dbReference type="ARBA" id="ARBA00022827"/>
    </source>
</evidence>
<dbReference type="InterPro" id="IPR003170">
    <property type="entry name" value="MurB"/>
</dbReference>
<sequence>MNILPQRSLAPFHTFHLDVDAELIIEANSADDLLSIWQNEAYQALPKLLLGQGSNMLFTEPYHGVVVLNRIQGIEVKEDNEGFHLHVGAGEDWHRFVEWTVDNGMPGLENLALIPGCVGSSPIQNIGAYGLELKDVCEYVDVLDLETGEQQRLSAVDCQFGYRDSIFKHALKSNKAIIAVGFFLNKQWMPRLSYGPLASLDSASVTAREIFEAVCAIRQQKLPNPDEIGNAGSFFKNPIISVAERDALLARYPNMPSYSVSDSQCKLAAGWLIDQAGLKGYQVGGAQVHREQALVLTNTGNATANDVTALAAHVVQTVDTQFGVELEHEVRFMAAKEETCLAKVVA</sequence>
<evidence type="ECO:0000256" key="7">
    <source>
        <dbReference type="ARBA" id="ARBA00015188"/>
    </source>
</evidence>
<dbReference type="GO" id="GO:0008360">
    <property type="term" value="P:regulation of cell shape"/>
    <property type="evidence" value="ECO:0007669"/>
    <property type="project" value="UniProtKB-KW"/>
</dbReference>
<evidence type="ECO:0000256" key="13">
    <source>
        <dbReference type="ARBA" id="ARBA00022960"/>
    </source>
</evidence>
<dbReference type="RefSeq" id="WP_068330924.1">
    <property type="nucleotide sequence ID" value="NZ_LVHF01000023.1"/>
</dbReference>
<reference evidence="22 23" key="1">
    <citation type="submission" date="2016-03" db="EMBL/GenBank/DDBJ databases">
        <title>Photobacterium proteolyticum sp. nov. a protease producing bacterium isolated from ocean sediments of Laizhou Bay.</title>
        <authorList>
            <person name="Li Y."/>
        </authorList>
    </citation>
    <scope>NUCLEOTIDE SEQUENCE [LARGE SCALE GENOMIC DNA]</scope>
    <source>
        <strain evidence="22 23">R-40508</strain>
    </source>
</reference>
<dbReference type="GO" id="GO:0071555">
    <property type="term" value="P:cell wall organization"/>
    <property type="evidence" value="ECO:0007669"/>
    <property type="project" value="UniProtKB-KW"/>
</dbReference>
<name>A0A178KGH8_9GAMM</name>
<protein>
    <recommendedName>
        <fullName evidence="7 20">UDP-N-acetylenolpyruvoylglucosamine reductase</fullName>
        <ecNumber evidence="6 20">1.3.1.98</ecNumber>
    </recommendedName>
    <alternativeName>
        <fullName evidence="18 20">UDP-N-acetylmuramate dehydrogenase</fullName>
    </alternativeName>
</protein>
<dbReference type="HAMAP" id="MF_00037">
    <property type="entry name" value="MurB"/>
    <property type="match status" value="1"/>
</dbReference>
<dbReference type="GO" id="GO:0071949">
    <property type="term" value="F:FAD binding"/>
    <property type="evidence" value="ECO:0007669"/>
    <property type="project" value="InterPro"/>
</dbReference>
<dbReference type="Pfam" id="PF01565">
    <property type="entry name" value="FAD_binding_4"/>
    <property type="match status" value="1"/>
</dbReference>
<dbReference type="InterPro" id="IPR011601">
    <property type="entry name" value="MurB_C"/>
</dbReference>
<dbReference type="Gene3D" id="3.30.465.10">
    <property type="match status" value="1"/>
</dbReference>
<feature type="domain" description="FAD-binding PCMH-type" evidence="21">
    <location>
        <begin position="17"/>
        <end position="210"/>
    </location>
</feature>
<dbReference type="Proteomes" id="UP000078503">
    <property type="component" value="Unassembled WGS sequence"/>
</dbReference>
<evidence type="ECO:0000256" key="18">
    <source>
        <dbReference type="ARBA" id="ARBA00031026"/>
    </source>
</evidence>
<keyword evidence="13 20" id="KW-0133">Cell shape</keyword>
<keyword evidence="17 20" id="KW-0961">Cell wall biogenesis/degradation</keyword>
<dbReference type="STRING" id="858640.A3K86_10880"/>
<evidence type="ECO:0000256" key="8">
    <source>
        <dbReference type="ARBA" id="ARBA00022490"/>
    </source>
</evidence>